<dbReference type="GO" id="GO:0005737">
    <property type="term" value="C:cytoplasm"/>
    <property type="evidence" value="ECO:0007669"/>
    <property type="project" value="TreeGrafter"/>
</dbReference>
<dbReference type="InterPro" id="IPR012677">
    <property type="entry name" value="Nucleotide-bd_a/b_plait_sf"/>
</dbReference>
<dbReference type="GO" id="GO:0008143">
    <property type="term" value="F:poly(A) binding"/>
    <property type="evidence" value="ECO:0007669"/>
    <property type="project" value="TreeGrafter"/>
</dbReference>
<accession>A0A7S2G490</accession>
<evidence type="ECO:0000259" key="3">
    <source>
        <dbReference type="PROSITE" id="PS50102"/>
    </source>
</evidence>
<dbReference type="Pfam" id="PF00076">
    <property type="entry name" value="RRM_1"/>
    <property type="match status" value="1"/>
</dbReference>
<reference evidence="4" key="1">
    <citation type="submission" date="2021-01" db="EMBL/GenBank/DDBJ databases">
        <authorList>
            <person name="Corre E."/>
            <person name="Pelletier E."/>
            <person name="Niang G."/>
            <person name="Scheremetjew M."/>
            <person name="Finn R."/>
            <person name="Kale V."/>
            <person name="Holt S."/>
            <person name="Cochrane G."/>
            <person name="Meng A."/>
            <person name="Brown T."/>
            <person name="Cohen L."/>
        </authorList>
    </citation>
    <scope>NUCLEOTIDE SEQUENCE</scope>
    <source>
        <strain evidence="4">RCC1693</strain>
    </source>
</reference>
<dbReference type="InterPro" id="IPR000504">
    <property type="entry name" value="RRM_dom"/>
</dbReference>
<evidence type="ECO:0000256" key="2">
    <source>
        <dbReference type="PROSITE-ProRule" id="PRU00176"/>
    </source>
</evidence>
<sequence>MEDADTAAQQARDARSIYIGQVDYESTPEELSAHFAQVGAVSMVTIAGYDQGYPKGYAYLEFADLASQQSALSTLQGSIFKGRTLKVRTQLHRKQARYVGFGE</sequence>
<evidence type="ECO:0000256" key="1">
    <source>
        <dbReference type="ARBA" id="ARBA00022884"/>
    </source>
</evidence>
<dbReference type="SMART" id="SM00360">
    <property type="entry name" value="RRM"/>
    <property type="match status" value="1"/>
</dbReference>
<name>A0A7S2G490_9STRA</name>
<organism evidence="4">
    <name type="scientific">Florenciella parvula</name>
    <dbReference type="NCBI Taxonomy" id="236787"/>
    <lineage>
        <taxon>Eukaryota</taxon>
        <taxon>Sar</taxon>
        <taxon>Stramenopiles</taxon>
        <taxon>Ochrophyta</taxon>
        <taxon>Dictyochophyceae</taxon>
        <taxon>Florenciellales</taxon>
        <taxon>Florenciella</taxon>
    </lineage>
</organism>
<evidence type="ECO:0000313" key="4">
    <source>
        <dbReference type="EMBL" id="CAD9427469.1"/>
    </source>
</evidence>
<dbReference type="InterPro" id="IPR035979">
    <property type="entry name" value="RBD_domain_sf"/>
</dbReference>
<dbReference type="Gene3D" id="3.30.70.330">
    <property type="match status" value="1"/>
</dbReference>
<dbReference type="PANTHER" id="PTHR23236">
    <property type="entry name" value="EUKARYOTIC TRANSLATION INITIATION FACTOR 4B/4H"/>
    <property type="match status" value="1"/>
</dbReference>
<dbReference type="PROSITE" id="PS50102">
    <property type="entry name" value="RRM"/>
    <property type="match status" value="1"/>
</dbReference>
<feature type="domain" description="RRM" evidence="3">
    <location>
        <begin position="15"/>
        <end position="92"/>
    </location>
</feature>
<protein>
    <recommendedName>
        <fullName evidence="3">RRM domain-containing protein</fullName>
    </recommendedName>
</protein>
<dbReference type="AlphaFoldDB" id="A0A7S2G490"/>
<proteinExistence type="predicted"/>
<dbReference type="PANTHER" id="PTHR23236:SF12">
    <property type="entry name" value="EUKARYOTIC INITIATION FACTOR 4B-RELATED"/>
    <property type="match status" value="1"/>
</dbReference>
<keyword evidence="1 2" id="KW-0694">RNA-binding</keyword>
<dbReference type="EMBL" id="HBGT01021926">
    <property type="protein sequence ID" value="CAD9427469.1"/>
    <property type="molecule type" value="Transcribed_RNA"/>
</dbReference>
<dbReference type="SUPFAM" id="SSF54928">
    <property type="entry name" value="RNA-binding domain, RBD"/>
    <property type="match status" value="1"/>
</dbReference>
<gene>
    <name evidence="4" type="ORF">FPAR1323_LOCUS11535</name>
</gene>